<keyword evidence="5" id="KW-0206">Cytoskeleton</keyword>
<dbReference type="PANTHER" id="PTHR19302">
    <property type="entry name" value="GAMMA TUBULIN COMPLEX PROTEIN"/>
    <property type="match status" value="1"/>
</dbReference>
<dbReference type="Proteomes" id="UP000006352">
    <property type="component" value="Unassembled WGS sequence"/>
</dbReference>
<dbReference type="RefSeq" id="XP_012181025.1">
    <property type="nucleotide sequence ID" value="XM_012325635.1"/>
</dbReference>
<feature type="domain" description="Gamma tubulin complex component protein N-terminal" evidence="8">
    <location>
        <begin position="397"/>
        <end position="738"/>
    </location>
</feature>
<name>J4HW69_9APHY</name>
<organism evidence="9 10">
    <name type="scientific">Fibroporia radiculosa</name>
    <dbReference type="NCBI Taxonomy" id="599839"/>
    <lineage>
        <taxon>Eukaryota</taxon>
        <taxon>Fungi</taxon>
        <taxon>Dikarya</taxon>
        <taxon>Basidiomycota</taxon>
        <taxon>Agaricomycotina</taxon>
        <taxon>Agaricomycetes</taxon>
        <taxon>Polyporales</taxon>
        <taxon>Fibroporiaceae</taxon>
        <taxon>Fibroporia</taxon>
    </lineage>
</organism>
<evidence type="ECO:0000256" key="1">
    <source>
        <dbReference type="ARBA" id="ARBA00004245"/>
    </source>
</evidence>
<feature type="region of interest" description="Disordered" evidence="6">
    <location>
        <begin position="1"/>
        <end position="103"/>
    </location>
</feature>
<dbReference type="InterPro" id="IPR007259">
    <property type="entry name" value="GCP"/>
</dbReference>
<evidence type="ECO:0000256" key="3">
    <source>
        <dbReference type="ARBA" id="ARBA00022490"/>
    </source>
</evidence>
<dbReference type="GO" id="GO:0000278">
    <property type="term" value="P:mitotic cell cycle"/>
    <property type="evidence" value="ECO:0007669"/>
    <property type="project" value="TreeGrafter"/>
</dbReference>
<reference evidence="9 10" key="1">
    <citation type="journal article" date="2012" name="Appl. Environ. Microbiol.">
        <title>Short-read sequencing for genomic analysis of the brown rot fungus Fibroporia radiculosa.</title>
        <authorList>
            <person name="Tang J.D."/>
            <person name="Perkins A.D."/>
            <person name="Sonstegard T.S."/>
            <person name="Schroeder S.G."/>
            <person name="Burgess S.C."/>
            <person name="Diehl S.V."/>
        </authorList>
    </citation>
    <scope>NUCLEOTIDE SEQUENCE [LARGE SCALE GENOMIC DNA]</scope>
    <source>
        <strain evidence="9 10">TFFH 294</strain>
    </source>
</reference>
<dbReference type="STRING" id="599839.J4HW69"/>
<evidence type="ECO:0000313" key="9">
    <source>
        <dbReference type="EMBL" id="CCM01742.1"/>
    </source>
</evidence>
<comment type="subcellular location">
    <subcellularLocation>
        <location evidence="1">Cytoplasm</location>
        <location evidence="1">Cytoskeleton</location>
    </subcellularLocation>
</comment>
<dbReference type="Gene3D" id="1.20.120.1900">
    <property type="entry name" value="Gamma-tubulin complex, C-terminal domain"/>
    <property type="match status" value="1"/>
</dbReference>
<dbReference type="GO" id="GO:0005816">
    <property type="term" value="C:spindle pole body"/>
    <property type="evidence" value="ECO:0007669"/>
    <property type="project" value="UniProtKB-ARBA"/>
</dbReference>
<evidence type="ECO:0000256" key="6">
    <source>
        <dbReference type="SAM" id="MobiDB-lite"/>
    </source>
</evidence>
<dbReference type="GO" id="GO:0005874">
    <property type="term" value="C:microtubule"/>
    <property type="evidence" value="ECO:0007669"/>
    <property type="project" value="UniProtKB-KW"/>
</dbReference>
<accession>J4HW69</accession>
<evidence type="ECO:0000256" key="2">
    <source>
        <dbReference type="ARBA" id="ARBA00010337"/>
    </source>
</evidence>
<dbReference type="EMBL" id="HE797048">
    <property type="protein sequence ID" value="CCM01742.1"/>
    <property type="molecule type" value="Genomic_DNA"/>
</dbReference>
<dbReference type="InterPro" id="IPR041470">
    <property type="entry name" value="GCP_N"/>
</dbReference>
<keyword evidence="4" id="KW-0493">Microtubule</keyword>
<dbReference type="InParanoid" id="J4HW69"/>
<dbReference type="GO" id="GO:0031122">
    <property type="term" value="P:cytoplasmic microtubule organization"/>
    <property type="evidence" value="ECO:0007669"/>
    <property type="project" value="TreeGrafter"/>
</dbReference>
<feature type="compositionally biased region" description="Polar residues" evidence="6">
    <location>
        <begin position="92"/>
        <end position="103"/>
    </location>
</feature>
<dbReference type="InterPro" id="IPR042241">
    <property type="entry name" value="GCP_C_sf"/>
</dbReference>
<protein>
    <recommendedName>
        <fullName evidence="11">Spindle pole body component</fullName>
    </recommendedName>
</protein>
<dbReference type="GO" id="GO:0051321">
    <property type="term" value="P:meiotic cell cycle"/>
    <property type="evidence" value="ECO:0007669"/>
    <property type="project" value="TreeGrafter"/>
</dbReference>
<sequence length="1159" mass="129145">MSGSSKKFYGGQTNAPPLGATLSVSSSAPILSSSQESLHPNSNASIRPSTSAPLRPASALSSRTFSVVGSYRPPSSASTRPGSRLAQRPASRVSQRPISRQSTRLLPSYQTLVTQVAGLAPNNDEENFRVAVDFVSKTLDQTARPSGTNDISVVDKHLRGHAQKACINSHDVLAEALEIAHRKVKAQMQQSRDLDSDIKTSLLPSHLQLLILLSLPPDAGTQNFAEEYINRVKNPSQSVPTLTWKDILAEEPFEGQHWEGAYGLLPGSTVEDWYVHSGGSTPSLSPFDDDSDDLDVSLLSAEMLDDRETLPSPHMLKMEVPVPPRQTYSHRQDVEDLQAKQYWRTDWHTDANIMRPFNIGDASTLGPSIHRALGDKATLGIDGPQREKYIHEHDAVREVLMGLRGHKNLMMAWLRGSDGTYSFVSTLGTRLLHFSAMAQASILTLFAETATTLEHLRKFIKAVYCKASSRVAPDNHKAAPLTTLYRHNTLTLEAFSAAVESQILALEGWCALKEEQICMAESGVGPTLVVSLLSLEKSLRDKFSLSFPVVLDVLRNVVQRALRLPEPLHEIWTMTELPMRSSPSVFSALLLDSLLNAAQENVSLGDAITSATLMRIFVGTAEPIWNMVGRWLRDGMPVQNVLGSHEKSRAEDVDDEFFVGDNELPILDPDFWADGFTLKDGQGENTKPSSIPTFLEHMAQDIMHAGKAIGLLRLLGIPAMFDRQANQSWMADWRSFAMLLNTPSGSVRSQPLNSAEITVQGWSITTSTGDLSRLISDELAPHILYAQEMLQKVLIDDCDLWLHLSAMEDLFLMRRGDAMSHFIDKVLLRMDSRQPWTDFHFLNTAFRDVAEATPHQWIDTSLVRFSHRGAKDKSITRTVRAIDGLLIEYAVPFPLTYVFGPRVMQVYSSIFSFILQIRRAKSVLERILVRGDVAGTSHLGSDLKAFYAMRSKLSWFVNVLLNFLATNVLHTQVLQFHEAFKKANSLNEMIRIHDEHLLKIQGRCLLQRNTSAFHRAIISILDLTMHFSDCFVAFAGDTTHDISRNSIVMMKRHRSRRVRRQKRNVIGFTQSLRETDESSESDRDEEFVDGARPEPSFSLATSTGSFVDESFIDRLDKMSSELDTLVRFIRHGAESLAAGGSEAASAFGIFAFALEDWDR</sequence>
<keyword evidence="10" id="KW-1185">Reference proteome</keyword>
<feature type="compositionally biased region" description="Low complexity" evidence="6">
    <location>
        <begin position="47"/>
        <end position="63"/>
    </location>
</feature>
<evidence type="ECO:0000259" key="7">
    <source>
        <dbReference type="Pfam" id="PF04130"/>
    </source>
</evidence>
<dbReference type="PANTHER" id="PTHR19302:SF33">
    <property type="entry name" value="GAMMA-TUBULIN COMPLEX COMPONENT 5"/>
    <property type="match status" value="1"/>
</dbReference>
<feature type="compositionally biased region" description="Low complexity" evidence="6">
    <location>
        <begin position="22"/>
        <end position="38"/>
    </location>
</feature>
<evidence type="ECO:0000256" key="4">
    <source>
        <dbReference type="ARBA" id="ARBA00022701"/>
    </source>
</evidence>
<evidence type="ECO:0000256" key="5">
    <source>
        <dbReference type="ARBA" id="ARBA00023212"/>
    </source>
</evidence>
<dbReference type="GO" id="GO:0051225">
    <property type="term" value="P:spindle assembly"/>
    <property type="evidence" value="ECO:0007669"/>
    <property type="project" value="TreeGrafter"/>
</dbReference>
<feature type="region of interest" description="Disordered" evidence="6">
    <location>
        <begin position="1071"/>
        <end position="1095"/>
    </location>
</feature>
<feature type="compositionally biased region" description="Polar residues" evidence="6">
    <location>
        <begin position="1"/>
        <end position="15"/>
    </location>
</feature>
<comment type="similarity">
    <text evidence="2">Belongs to the TUBGCP family.</text>
</comment>
<feature type="compositionally biased region" description="Acidic residues" evidence="6">
    <location>
        <begin position="1077"/>
        <end position="1088"/>
    </location>
</feature>
<proteinExistence type="inferred from homology"/>
<dbReference type="Pfam" id="PF04130">
    <property type="entry name" value="GCP_C_terminal"/>
    <property type="match status" value="1"/>
</dbReference>
<dbReference type="Pfam" id="PF17681">
    <property type="entry name" value="GCP_N_terminal"/>
    <property type="match status" value="1"/>
</dbReference>
<dbReference type="GO" id="GO:0043015">
    <property type="term" value="F:gamma-tubulin binding"/>
    <property type="evidence" value="ECO:0007669"/>
    <property type="project" value="InterPro"/>
</dbReference>
<dbReference type="GO" id="GO:0051011">
    <property type="term" value="F:microtubule minus-end binding"/>
    <property type="evidence" value="ECO:0007669"/>
    <property type="project" value="TreeGrafter"/>
</dbReference>
<feature type="domain" description="Gamma tubulin complex component C-terminal" evidence="7">
    <location>
        <begin position="800"/>
        <end position="1077"/>
    </location>
</feature>
<evidence type="ECO:0000313" key="10">
    <source>
        <dbReference type="Proteomes" id="UP000006352"/>
    </source>
</evidence>
<dbReference type="OrthoDB" id="66546at2759"/>
<keyword evidence="3" id="KW-0963">Cytoplasm</keyword>
<dbReference type="HOGENOM" id="CLU_286852_0_0_1"/>
<dbReference type="AlphaFoldDB" id="J4HW69"/>
<dbReference type="GO" id="GO:0000922">
    <property type="term" value="C:spindle pole"/>
    <property type="evidence" value="ECO:0007669"/>
    <property type="project" value="InterPro"/>
</dbReference>
<dbReference type="InterPro" id="IPR040457">
    <property type="entry name" value="GCP_C"/>
</dbReference>
<evidence type="ECO:0008006" key="11">
    <source>
        <dbReference type="Google" id="ProtNLM"/>
    </source>
</evidence>
<dbReference type="GeneID" id="24096653"/>
<dbReference type="GO" id="GO:0000930">
    <property type="term" value="C:gamma-tubulin complex"/>
    <property type="evidence" value="ECO:0007669"/>
    <property type="project" value="UniProtKB-ARBA"/>
</dbReference>
<dbReference type="GO" id="GO:0007020">
    <property type="term" value="P:microtubule nucleation"/>
    <property type="evidence" value="ECO:0007669"/>
    <property type="project" value="InterPro"/>
</dbReference>
<gene>
    <name evidence="9" type="ORF">FIBRA_03808</name>
</gene>
<evidence type="ECO:0000259" key="8">
    <source>
        <dbReference type="Pfam" id="PF17681"/>
    </source>
</evidence>